<reference evidence="2 3" key="1">
    <citation type="submission" date="2019-06" db="EMBL/GenBank/DDBJ databases">
        <title>Whole genome shotgun sequence of Glutamicibacter uratoxydans NBRC 15515.</title>
        <authorList>
            <person name="Hosoyama A."/>
            <person name="Uohara A."/>
            <person name="Ohji S."/>
            <person name="Ichikawa N."/>
        </authorList>
    </citation>
    <scope>NUCLEOTIDE SEQUENCE [LARGE SCALE GENOMIC DNA]</scope>
    <source>
        <strain evidence="2 3">NBRC 15515</strain>
    </source>
</reference>
<protein>
    <recommendedName>
        <fullName evidence="4">HTH domain-containing protein</fullName>
    </recommendedName>
</protein>
<dbReference type="EMBL" id="BJNY01000026">
    <property type="protein sequence ID" value="GED07738.1"/>
    <property type="molecule type" value="Genomic_DNA"/>
</dbReference>
<feature type="compositionally biased region" description="Polar residues" evidence="1">
    <location>
        <begin position="1"/>
        <end position="12"/>
    </location>
</feature>
<dbReference type="AlphaFoldDB" id="A0A4Y4DWH9"/>
<organism evidence="2 3">
    <name type="scientific">Glutamicibacter uratoxydans</name>
    <name type="common">Arthrobacter uratoxydans</name>
    <dbReference type="NCBI Taxonomy" id="43667"/>
    <lineage>
        <taxon>Bacteria</taxon>
        <taxon>Bacillati</taxon>
        <taxon>Actinomycetota</taxon>
        <taxon>Actinomycetes</taxon>
        <taxon>Micrococcales</taxon>
        <taxon>Micrococcaceae</taxon>
        <taxon>Glutamicibacter</taxon>
    </lineage>
</organism>
<proteinExistence type="predicted"/>
<sequence>MTAPRMSTNIDGMSNVPRTAVDSQDSGGPIAQLRRLTEAHKELARQQSAQVRAARSQGYSWQAIASALEISKQAAHKRYGKQ</sequence>
<evidence type="ECO:0008006" key="4">
    <source>
        <dbReference type="Google" id="ProtNLM"/>
    </source>
</evidence>
<dbReference type="Proteomes" id="UP000316612">
    <property type="component" value="Unassembled WGS sequence"/>
</dbReference>
<feature type="region of interest" description="Disordered" evidence="1">
    <location>
        <begin position="1"/>
        <end position="28"/>
    </location>
</feature>
<comment type="caution">
    <text evidence="2">The sequence shown here is derived from an EMBL/GenBank/DDBJ whole genome shotgun (WGS) entry which is preliminary data.</text>
</comment>
<accession>A0A4Y4DWH9</accession>
<gene>
    <name evidence="2" type="ORF">AUR04nite_32700</name>
</gene>
<evidence type="ECO:0000313" key="3">
    <source>
        <dbReference type="Proteomes" id="UP000316612"/>
    </source>
</evidence>
<evidence type="ECO:0000256" key="1">
    <source>
        <dbReference type="SAM" id="MobiDB-lite"/>
    </source>
</evidence>
<name>A0A4Y4DWH9_GLUUR</name>
<evidence type="ECO:0000313" key="2">
    <source>
        <dbReference type="EMBL" id="GED07738.1"/>
    </source>
</evidence>
<keyword evidence="3" id="KW-1185">Reference proteome</keyword>